<dbReference type="AlphaFoldDB" id="A0A2K3PCI2"/>
<feature type="compositionally biased region" description="Pro residues" evidence="1">
    <location>
        <begin position="129"/>
        <end position="139"/>
    </location>
</feature>
<evidence type="ECO:0000313" key="2">
    <source>
        <dbReference type="EMBL" id="PNY12954.1"/>
    </source>
</evidence>
<dbReference type="Proteomes" id="UP000236291">
    <property type="component" value="Unassembled WGS sequence"/>
</dbReference>
<feature type="region of interest" description="Disordered" evidence="1">
    <location>
        <begin position="541"/>
        <end position="610"/>
    </location>
</feature>
<reference evidence="2 3" key="1">
    <citation type="journal article" date="2014" name="Am. J. Bot.">
        <title>Genome assembly and annotation for red clover (Trifolium pratense; Fabaceae).</title>
        <authorList>
            <person name="Istvanek J."/>
            <person name="Jaros M."/>
            <person name="Krenek A."/>
            <person name="Repkova J."/>
        </authorList>
    </citation>
    <scope>NUCLEOTIDE SEQUENCE [LARGE SCALE GENOMIC DNA]</scope>
    <source>
        <strain evidence="3">cv. Tatra</strain>
        <tissue evidence="2">Young leaves</tissue>
    </source>
</reference>
<feature type="compositionally biased region" description="Low complexity" evidence="1">
    <location>
        <begin position="113"/>
        <end position="128"/>
    </location>
</feature>
<feature type="compositionally biased region" description="Polar residues" evidence="1">
    <location>
        <begin position="566"/>
        <end position="582"/>
    </location>
</feature>
<reference evidence="2 3" key="2">
    <citation type="journal article" date="2017" name="Front. Plant Sci.">
        <title>Gene Classification and Mining of Molecular Markers Useful in Red Clover (Trifolium pratense) Breeding.</title>
        <authorList>
            <person name="Istvanek J."/>
            <person name="Dluhosova J."/>
            <person name="Dluhos P."/>
            <person name="Patkova L."/>
            <person name="Nedelnik J."/>
            <person name="Repkova J."/>
        </authorList>
    </citation>
    <scope>NUCLEOTIDE SEQUENCE [LARGE SCALE GENOMIC DNA]</scope>
    <source>
        <strain evidence="3">cv. Tatra</strain>
        <tissue evidence="2">Young leaves</tissue>
    </source>
</reference>
<protein>
    <submittedName>
        <fullName evidence="2">Uncharacterized protein</fullName>
    </submittedName>
</protein>
<dbReference type="EMBL" id="ASHM01005696">
    <property type="protein sequence ID" value="PNY12954.1"/>
    <property type="molecule type" value="Genomic_DNA"/>
</dbReference>
<sequence length="625" mass="69430">MAETLKREEPPPDLTDFMNDMFFGTADTHQKTYDLTGGVGMNMDDDEEDDGFDDSTRSNSARLTQEWLQEARLVVASSPSRCESPGRLLGSPRFASPSKSLLPSSDRTEALSRARSARSNSNNNNNTQPPSPDSLPPRQPLSRKSRFQTEPSGATHPQGIQVPNYNSRRTFKPSAPSPENPNRRIPPTSLESLPLSPPRNLVESAHRRTISSSTCSWEKIVPPVKYSTKEEEEATEEYSLNGFLKEQRNLFQRFYKGELSSNVKIKIVLSGHSNSTTSMVAAICHAWLLGYRQKENDEGGNERTVVVPVMNVKRGDMCKLKQAAWLFHHAGLDATSLLFTDEVDMESLLMTGKLSVLMVGQDILNATNEVGSQCTVLTDNYCEDAYDLLQNSVLKKLLLAGILLDTQNLKASASVSMTRDAEAVQLLLVGSAPNYRYTLFDQLMQDQQSSSFVEALNHNYWKPPDESKTPEDTQPFKSLRFGKLSFTALHSKSKSPLANKSHFLDEIHLCETFHCGSPSNAPPFESWNPWHLPLHNTLPADTSFGDKNNEGNMKHKVRERKSSSSERQATTTKPSSKSNSIDTKVKLATPILQSPSPAASSNAEKESSSGKNKFFLARWFGFGSK</sequence>
<dbReference type="GO" id="GO:0005737">
    <property type="term" value="C:cytoplasm"/>
    <property type="evidence" value="ECO:0007669"/>
    <property type="project" value="TreeGrafter"/>
</dbReference>
<dbReference type="Gene3D" id="3.90.1640.10">
    <property type="entry name" value="inorganic pyrophosphatase (n-terminal core)"/>
    <property type="match status" value="2"/>
</dbReference>
<dbReference type="PANTHER" id="PTHR12112:SF39">
    <property type="entry name" value="EG:152A3.5 PROTEIN (FBGN0003116_PN PROTEIN)"/>
    <property type="match status" value="1"/>
</dbReference>
<proteinExistence type="predicted"/>
<evidence type="ECO:0000256" key="1">
    <source>
        <dbReference type="SAM" id="MobiDB-lite"/>
    </source>
</evidence>
<gene>
    <name evidence="2" type="ORF">L195_g009599</name>
</gene>
<dbReference type="PANTHER" id="PTHR12112">
    <property type="entry name" value="BNIP - RELATED"/>
    <property type="match status" value="1"/>
</dbReference>
<feature type="region of interest" description="Disordered" evidence="1">
    <location>
        <begin position="76"/>
        <end position="199"/>
    </location>
</feature>
<feature type="compositionally biased region" description="Acidic residues" evidence="1">
    <location>
        <begin position="43"/>
        <end position="53"/>
    </location>
</feature>
<feature type="region of interest" description="Disordered" evidence="1">
    <location>
        <begin position="36"/>
        <end position="63"/>
    </location>
</feature>
<dbReference type="GO" id="GO:0004309">
    <property type="term" value="F:exopolyphosphatase activity"/>
    <property type="evidence" value="ECO:0007669"/>
    <property type="project" value="TreeGrafter"/>
</dbReference>
<organism evidence="2 3">
    <name type="scientific">Trifolium pratense</name>
    <name type="common">Red clover</name>
    <dbReference type="NCBI Taxonomy" id="57577"/>
    <lineage>
        <taxon>Eukaryota</taxon>
        <taxon>Viridiplantae</taxon>
        <taxon>Streptophyta</taxon>
        <taxon>Embryophyta</taxon>
        <taxon>Tracheophyta</taxon>
        <taxon>Spermatophyta</taxon>
        <taxon>Magnoliopsida</taxon>
        <taxon>eudicotyledons</taxon>
        <taxon>Gunneridae</taxon>
        <taxon>Pentapetalae</taxon>
        <taxon>rosids</taxon>
        <taxon>fabids</taxon>
        <taxon>Fabales</taxon>
        <taxon>Fabaceae</taxon>
        <taxon>Papilionoideae</taxon>
        <taxon>50 kb inversion clade</taxon>
        <taxon>NPAAA clade</taxon>
        <taxon>Hologalegina</taxon>
        <taxon>IRL clade</taxon>
        <taxon>Trifolieae</taxon>
        <taxon>Trifolium</taxon>
    </lineage>
</organism>
<accession>A0A2K3PCI2</accession>
<comment type="caution">
    <text evidence="2">The sequence shown here is derived from an EMBL/GenBank/DDBJ whole genome shotgun (WGS) entry which is preliminary data.</text>
</comment>
<name>A0A2K3PCI2_TRIPR</name>
<evidence type="ECO:0000313" key="3">
    <source>
        <dbReference type="Proteomes" id="UP000236291"/>
    </source>
</evidence>
<dbReference type="STRING" id="57577.A0A2K3PCI2"/>
<dbReference type="FunFam" id="3.90.1640.10:FF:000010">
    <property type="entry name" value="Uncharacterized protein"/>
    <property type="match status" value="1"/>
</dbReference>